<dbReference type="PANTHER" id="PTHR38590">
    <property type="entry name" value="BLL0828 PROTEIN"/>
    <property type="match status" value="1"/>
</dbReference>
<dbReference type="STRING" id="665467.SAMN02982931_00728"/>
<keyword evidence="2" id="KW-0378">Hydrolase</keyword>
<dbReference type="AlphaFoldDB" id="A0A1G6AJF2"/>
<dbReference type="RefSeq" id="WP_090874810.1">
    <property type="nucleotide sequence ID" value="NZ_FMXQ01000001.1"/>
</dbReference>
<reference evidence="2 3" key="1">
    <citation type="submission" date="2016-10" db="EMBL/GenBank/DDBJ databases">
        <authorList>
            <person name="de Groot N.N."/>
        </authorList>
    </citation>
    <scope>NUCLEOTIDE SEQUENCE [LARGE SCALE GENOMIC DNA]</scope>
    <source>
        <strain evidence="2 3">ATCC 35022</strain>
    </source>
</reference>
<dbReference type="Gene3D" id="3.40.960.10">
    <property type="entry name" value="VSR Endonuclease"/>
    <property type="match status" value="1"/>
</dbReference>
<proteinExistence type="predicted"/>
<dbReference type="Pfam" id="PF04480">
    <property type="entry name" value="DUF559"/>
    <property type="match status" value="1"/>
</dbReference>
<dbReference type="OrthoDB" id="9798754at2"/>
<keyword evidence="2" id="KW-0255">Endonuclease</keyword>
<protein>
    <submittedName>
        <fullName evidence="2">Very-short-patch-repair endonuclease</fullName>
    </submittedName>
</protein>
<evidence type="ECO:0000259" key="1">
    <source>
        <dbReference type="Pfam" id="PF04480"/>
    </source>
</evidence>
<evidence type="ECO:0000313" key="2">
    <source>
        <dbReference type="EMBL" id="SDB08528.1"/>
    </source>
</evidence>
<dbReference type="InterPro" id="IPR047216">
    <property type="entry name" value="Endonuclease_DUF559_bact"/>
</dbReference>
<name>A0A1G6AJF2_9HYPH</name>
<keyword evidence="3" id="KW-1185">Reference proteome</keyword>
<dbReference type="EMBL" id="FMXQ01000001">
    <property type="protein sequence ID" value="SDB08528.1"/>
    <property type="molecule type" value="Genomic_DNA"/>
</dbReference>
<sequence length="120" mass="13655">MRAPSRTVGNARRLRRAMSPPEARLWVRLRVRDSESPIFRRQHPIGPYVIDFYCPAAKLAVEVDGWGHVTGDRPARDERRDAWLSDRGVTTLRIPAGDVLRGCDAVVERIRQTALALLRD</sequence>
<keyword evidence="2" id="KW-0540">Nuclease</keyword>
<dbReference type="InterPro" id="IPR007569">
    <property type="entry name" value="DUF559"/>
</dbReference>
<gene>
    <name evidence="2" type="ORF">SAMN02982931_00728</name>
</gene>
<accession>A0A1G6AJF2</accession>
<dbReference type="PANTHER" id="PTHR38590:SF1">
    <property type="entry name" value="BLL0828 PROTEIN"/>
    <property type="match status" value="1"/>
</dbReference>
<evidence type="ECO:0000313" key="3">
    <source>
        <dbReference type="Proteomes" id="UP000199071"/>
    </source>
</evidence>
<dbReference type="InterPro" id="IPR011335">
    <property type="entry name" value="Restrct_endonuc-II-like"/>
</dbReference>
<dbReference type="SUPFAM" id="SSF52980">
    <property type="entry name" value="Restriction endonuclease-like"/>
    <property type="match status" value="1"/>
</dbReference>
<dbReference type="CDD" id="cd01038">
    <property type="entry name" value="Endonuclease_DUF559"/>
    <property type="match status" value="1"/>
</dbReference>
<dbReference type="Proteomes" id="UP000199071">
    <property type="component" value="Unassembled WGS sequence"/>
</dbReference>
<dbReference type="GO" id="GO:0004519">
    <property type="term" value="F:endonuclease activity"/>
    <property type="evidence" value="ECO:0007669"/>
    <property type="project" value="UniProtKB-KW"/>
</dbReference>
<feature type="domain" description="DUF559" evidence="1">
    <location>
        <begin position="8"/>
        <end position="112"/>
    </location>
</feature>
<organism evidence="2 3">
    <name type="scientific">Bauldia litoralis</name>
    <dbReference type="NCBI Taxonomy" id="665467"/>
    <lineage>
        <taxon>Bacteria</taxon>
        <taxon>Pseudomonadati</taxon>
        <taxon>Pseudomonadota</taxon>
        <taxon>Alphaproteobacteria</taxon>
        <taxon>Hyphomicrobiales</taxon>
        <taxon>Kaistiaceae</taxon>
        <taxon>Bauldia</taxon>
    </lineage>
</organism>